<reference evidence="1" key="1">
    <citation type="submission" date="2023-06" db="EMBL/GenBank/DDBJ databases">
        <title>Phylogenetic Diversity of Rhizobium strains.</title>
        <authorList>
            <person name="Moura F.T."/>
            <person name="Helene L.C.F."/>
            <person name="Hungria M."/>
        </authorList>
    </citation>
    <scope>NUCLEOTIDE SEQUENCE</scope>
    <source>
        <strain evidence="1">CCGE524</strain>
    </source>
</reference>
<protein>
    <submittedName>
        <fullName evidence="1">Uncharacterized protein</fullName>
    </submittedName>
</protein>
<evidence type="ECO:0000313" key="1">
    <source>
        <dbReference type="EMBL" id="MDL2410618.1"/>
    </source>
</evidence>
<accession>A0ABT7KSS6</accession>
<evidence type="ECO:0000313" key="2">
    <source>
        <dbReference type="Proteomes" id="UP001172630"/>
    </source>
</evidence>
<organism evidence="1 2">
    <name type="scientific">Rhizobium calliandrae</name>
    <dbReference type="NCBI Taxonomy" id="1312182"/>
    <lineage>
        <taxon>Bacteria</taxon>
        <taxon>Pseudomonadati</taxon>
        <taxon>Pseudomonadota</taxon>
        <taxon>Alphaproteobacteria</taxon>
        <taxon>Hyphomicrobiales</taxon>
        <taxon>Rhizobiaceae</taxon>
        <taxon>Rhizobium/Agrobacterium group</taxon>
        <taxon>Rhizobium</taxon>
    </lineage>
</organism>
<dbReference type="EMBL" id="JARFYN010000094">
    <property type="protein sequence ID" value="MDL2410618.1"/>
    <property type="molecule type" value="Genomic_DNA"/>
</dbReference>
<dbReference type="Proteomes" id="UP001172630">
    <property type="component" value="Unassembled WGS sequence"/>
</dbReference>
<dbReference type="RefSeq" id="WP_285884537.1">
    <property type="nucleotide sequence ID" value="NZ_JARFYN010000094.1"/>
</dbReference>
<sequence length="43" mass="4408">MSAELACVASQNDANAFANITNVQSVNDLAALHLTGSNFLISA</sequence>
<proteinExistence type="predicted"/>
<gene>
    <name evidence="1" type="ORF">PY650_34625</name>
</gene>
<keyword evidence="2" id="KW-1185">Reference proteome</keyword>
<comment type="caution">
    <text evidence="1">The sequence shown here is derived from an EMBL/GenBank/DDBJ whole genome shotgun (WGS) entry which is preliminary data.</text>
</comment>
<name>A0ABT7KSS6_9HYPH</name>